<organism evidence="3 4">
    <name type="scientific">Actinoalloteichus fjordicus</name>
    <dbReference type="NCBI Taxonomy" id="1612552"/>
    <lineage>
        <taxon>Bacteria</taxon>
        <taxon>Bacillati</taxon>
        <taxon>Actinomycetota</taxon>
        <taxon>Actinomycetes</taxon>
        <taxon>Pseudonocardiales</taxon>
        <taxon>Pseudonocardiaceae</taxon>
        <taxon>Actinoalloteichus</taxon>
    </lineage>
</organism>
<keyword evidence="2" id="KW-0472">Membrane</keyword>
<keyword evidence="2" id="KW-1133">Transmembrane helix</keyword>
<evidence type="ECO:0000313" key="3">
    <source>
        <dbReference type="EMBL" id="APU17856.1"/>
    </source>
</evidence>
<feature type="compositionally biased region" description="Polar residues" evidence="1">
    <location>
        <begin position="96"/>
        <end position="117"/>
    </location>
</feature>
<protein>
    <submittedName>
        <fullName evidence="3">Uncharacterized protein</fullName>
    </submittedName>
</protein>
<feature type="transmembrane region" description="Helical" evidence="2">
    <location>
        <begin position="42"/>
        <end position="63"/>
    </location>
</feature>
<sequence>MDEKKLSGLFHDAVGDAPPASFDEQDVVRTSHRVTVRRRMTAAGGSVLGVAVLTGGLVLGGLLPGFDGPGPSGDLAQTEAPSEDQRSPSVMVQPLPESSQESGPTASEGSPMSSAETGFQDGCGEVDPVLADLLAQELPETADETPQPAALNCLPGARAVSVEVQDDSGIGVLSVVLAPEPAGSPTAAELPEEGVNASISTANGELLTVTVEPRQGSGDAPHADEVGDLLSRLADRL</sequence>
<evidence type="ECO:0000313" key="4">
    <source>
        <dbReference type="Proteomes" id="UP000185511"/>
    </source>
</evidence>
<reference evidence="4" key="1">
    <citation type="submission" date="2016-06" db="EMBL/GenBank/DDBJ databases">
        <title>Complete genome sequence of Actinoalloteichus fjordicus DSM 46855 (=ADI127-17), type strain of the new species Actinoalloteichus fjordicus.</title>
        <authorList>
            <person name="Ruckert C."/>
            <person name="Nouioui I."/>
            <person name="Willmese J."/>
            <person name="van Wezel G."/>
            <person name="Klenk H.-P."/>
            <person name="Kalinowski J."/>
            <person name="Zotchev S.B."/>
        </authorList>
    </citation>
    <scope>NUCLEOTIDE SEQUENCE [LARGE SCALE GENOMIC DNA]</scope>
    <source>
        <strain evidence="4">ADI127-7</strain>
    </source>
</reference>
<proteinExistence type="predicted"/>
<gene>
    <name evidence="3" type="ORF">UA74_29320</name>
</gene>
<dbReference type="RefSeq" id="WP_075743091.1">
    <property type="nucleotide sequence ID" value="NZ_CP016076.1"/>
</dbReference>
<keyword evidence="4" id="KW-1185">Reference proteome</keyword>
<dbReference type="EMBL" id="CP016076">
    <property type="protein sequence ID" value="APU17856.1"/>
    <property type="molecule type" value="Genomic_DNA"/>
</dbReference>
<dbReference type="KEGG" id="acad:UA74_29320"/>
<feature type="region of interest" description="Disordered" evidence="1">
    <location>
        <begin position="1"/>
        <end position="23"/>
    </location>
</feature>
<dbReference type="AlphaFoldDB" id="A0AAC9PVE6"/>
<evidence type="ECO:0000256" key="2">
    <source>
        <dbReference type="SAM" id="Phobius"/>
    </source>
</evidence>
<accession>A0AAC9PVE6</accession>
<dbReference type="Proteomes" id="UP000185511">
    <property type="component" value="Chromosome"/>
</dbReference>
<keyword evidence="2" id="KW-0812">Transmembrane</keyword>
<feature type="region of interest" description="Disordered" evidence="1">
    <location>
        <begin position="68"/>
        <end position="125"/>
    </location>
</feature>
<evidence type="ECO:0000256" key="1">
    <source>
        <dbReference type="SAM" id="MobiDB-lite"/>
    </source>
</evidence>
<name>A0AAC9PVE6_9PSEU</name>